<evidence type="ECO:0000313" key="2">
    <source>
        <dbReference type="EMBL" id="OGY28106.1"/>
    </source>
</evidence>
<evidence type="ECO:0000313" key="3">
    <source>
        <dbReference type="Proteomes" id="UP000176645"/>
    </source>
</evidence>
<protein>
    <recommendedName>
        <fullName evidence="4">GOLD domain-containing protein</fullName>
    </recommendedName>
</protein>
<reference evidence="2 3" key="1">
    <citation type="journal article" date="2016" name="Nat. Commun.">
        <title>Thousands of microbial genomes shed light on interconnected biogeochemical processes in an aquifer system.</title>
        <authorList>
            <person name="Anantharaman K."/>
            <person name="Brown C.T."/>
            <person name="Hug L.A."/>
            <person name="Sharon I."/>
            <person name="Castelle C.J."/>
            <person name="Probst A.J."/>
            <person name="Thomas B.C."/>
            <person name="Singh A."/>
            <person name="Wilkins M.J."/>
            <person name="Karaoz U."/>
            <person name="Brodie E.L."/>
            <person name="Williams K.H."/>
            <person name="Hubbard S.S."/>
            <person name="Banfield J.F."/>
        </authorList>
    </citation>
    <scope>NUCLEOTIDE SEQUENCE [LARGE SCALE GENOMIC DNA]</scope>
</reference>
<evidence type="ECO:0008006" key="4">
    <source>
        <dbReference type="Google" id="ProtNLM"/>
    </source>
</evidence>
<comment type="caution">
    <text evidence="2">The sequence shown here is derived from an EMBL/GenBank/DDBJ whole genome shotgun (WGS) entry which is preliminary data.</text>
</comment>
<keyword evidence="1" id="KW-0472">Membrane</keyword>
<evidence type="ECO:0000256" key="1">
    <source>
        <dbReference type="SAM" id="Phobius"/>
    </source>
</evidence>
<feature type="transmembrane region" description="Helical" evidence="1">
    <location>
        <begin position="18"/>
        <end position="39"/>
    </location>
</feature>
<dbReference type="AlphaFoldDB" id="A0A1G1WK77"/>
<sequence length="145" mass="16188">MLTQLRAAVNNPFDLRNFYLLFLVGVGFLVVPLISISLISQSSILCKPFQIKFSGNLASGEGKIYEFSYNGPNTCTLTIYPKTGLDKNLSLWLYKPNKTIEVVETSSLVTDGGKIETDGEKGRYRLSLRNKNKSVAVYELDVRVN</sequence>
<proteinExistence type="predicted"/>
<dbReference type="EMBL" id="MHCU01000013">
    <property type="protein sequence ID" value="OGY28106.1"/>
    <property type="molecule type" value="Genomic_DNA"/>
</dbReference>
<organism evidence="2 3">
    <name type="scientific">Candidatus Woykebacteria bacterium RBG_19FT_COMBO_43_10</name>
    <dbReference type="NCBI Taxonomy" id="1802598"/>
    <lineage>
        <taxon>Bacteria</taxon>
        <taxon>Candidatus Woykeibacteriota</taxon>
    </lineage>
</organism>
<accession>A0A1G1WK77</accession>
<keyword evidence="1" id="KW-0812">Transmembrane</keyword>
<dbReference type="Proteomes" id="UP000176645">
    <property type="component" value="Unassembled WGS sequence"/>
</dbReference>
<gene>
    <name evidence="2" type="ORF">A2Z42_04300</name>
</gene>
<keyword evidence="1" id="KW-1133">Transmembrane helix</keyword>
<name>A0A1G1WK77_9BACT</name>